<evidence type="ECO:0000313" key="3">
    <source>
        <dbReference type="EMBL" id="UWP78614.1"/>
    </source>
</evidence>
<name>A0ABY5VPB5_9ACTN</name>
<evidence type="ECO:0000256" key="1">
    <source>
        <dbReference type="ARBA" id="ARBA00006484"/>
    </source>
</evidence>
<dbReference type="Gene3D" id="3.40.50.720">
    <property type="entry name" value="NAD(P)-binding Rossmann-like Domain"/>
    <property type="match status" value="1"/>
</dbReference>
<dbReference type="InterPro" id="IPR020904">
    <property type="entry name" value="Sc_DH/Rdtase_CS"/>
</dbReference>
<sequence length="260" mass="26125">MSPSSNGSEARAPRSAIVTGGTRGIGRTIAVRLVEAGYQVLVCGRRTPDDLPEGVAFTAADVREPAEASALVSAAVSRFGRLDLVVNNAGGSPPAPAATVSPNLVTAVVRLNLLAPFFVAQAANAVMQDQPGGGLIVNIGSVSAIRPAPGTAAYAAAKGGLEVLTRALALEWAPNVRVNLVTAGVVRTEENAAHYGDEEALAAVAATVPMGRMATPDDIADAVLLLASPLAGYMTGAGLLVDGGGQLPRYADTARPSPAG</sequence>
<dbReference type="InterPro" id="IPR036291">
    <property type="entry name" value="NAD(P)-bd_dom_sf"/>
</dbReference>
<organism evidence="3 4">
    <name type="scientific">Dactylosporangium fulvum</name>
    <dbReference type="NCBI Taxonomy" id="53359"/>
    <lineage>
        <taxon>Bacteria</taxon>
        <taxon>Bacillati</taxon>
        <taxon>Actinomycetota</taxon>
        <taxon>Actinomycetes</taxon>
        <taxon>Micromonosporales</taxon>
        <taxon>Micromonosporaceae</taxon>
        <taxon>Dactylosporangium</taxon>
    </lineage>
</organism>
<dbReference type="PANTHER" id="PTHR43639">
    <property type="entry name" value="OXIDOREDUCTASE, SHORT-CHAIN DEHYDROGENASE/REDUCTASE FAMILY (AFU_ORTHOLOGUE AFUA_5G02870)"/>
    <property type="match status" value="1"/>
</dbReference>
<dbReference type="PRINTS" id="PR00081">
    <property type="entry name" value="GDHRDH"/>
</dbReference>
<dbReference type="NCBIfam" id="NF005893">
    <property type="entry name" value="PRK07856.1"/>
    <property type="match status" value="1"/>
</dbReference>
<gene>
    <name evidence="3" type="ORF">Dfulv_25900</name>
</gene>
<dbReference type="PROSITE" id="PS00061">
    <property type="entry name" value="ADH_SHORT"/>
    <property type="match status" value="1"/>
</dbReference>
<keyword evidence="4" id="KW-1185">Reference proteome</keyword>
<evidence type="ECO:0000256" key="2">
    <source>
        <dbReference type="ARBA" id="ARBA00023002"/>
    </source>
</evidence>
<dbReference type="SUPFAM" id="SSF51735">
    <property type="entry name" value="NAD(P)-binding Rossmann-fold domains"/>
    <property type="match status" value="1"/>
</dbReference>
<dbReference type="PRINTS" id="PR00080">
    <property type="entry name" value="SDRFAMILY"/>
</dbReference>
<evidence type="ECO:0000313" key="4">
    <source>
        <dbReference type="Proteomes" id="UP001059617"/>
    </source>
</evidence>
<accession>A0ABY5VPB5</accession>
<dbReference type="CDD" id="cd05233">
    <property type="entry name" value="SDR_c"/>
    <property type="match status" value="1"/>
</dbReference>
<comment type="similarity">
    <text evidence="1">Belongs to the short-chain dehydrogenases/reductases (SDR) family.</text>
</comment>
<reference evidence="3" key="2">
    <citation type="submission" date="2022-09" db="EMBL/GenBank/DDBJ databases">
        <title>Biosynthetic gene clusters of Dactylosporangioum fulvum.</title>
        <authorList>
            <person name="Caradec T."/>
        </authorList>
    </citation>
    <scope>NUCLEOTIDE SEQUENCE</scope>
    <source>
        <strain evidence="3">NRRL B-16292</strain>
    </source>
</reference>
<reference evidence="3" key="1">
    <citation type="submission" date="2021-04" db="EMBL/GenBank/DDBJ databases">
        <authorList>
            <person name="Hartkoorn R.C."/>
            <person name="Beaudoing E."/>
            <person name="Hot D."/>
        </authorList>
    </citation>
    <scope>NUCLEOTIDE SEQUENCE</scope>
    <source>
        <strain evidence="3">NRRL B-16292</strain>
    </source>
</reference>
<dbReference type="RefSeq" id="WP_259855886.1">
    <property type="nucleotide sequence ID" value="NZ_BAAAST010000139.1"/>
</dbReference>
<keyword evidence="2" id="KW-0560">Oxidoreductase</keyword>
<dbReference type="InterPro" id="IPR002347">
    <property type="entry name" value="SDR_fam"/>
</dbReference>
<dbReference type="EMBL" id="CP073720">
    <property type="protein sequence ID" value="UWP78614.1"/>
    <property type="molecule type" value="Genomic_DNA"/>
</dbReference>
<dbReference type="Proteomes" id="UP001059617">
    <property type="component" value="Chromosome"/>
</dbReference>
<protein>
    <submittedName>
        <fullName evidence="3">SDR family oxidoreductase</fullName>
    </submittedName>
</protein>
<proteinExistence type="inferred from homology"/>
<dbReference type="Pfam" id="PF13561">
    <property type="entry name" value="adh_short_C2"/>
    <property type="match status" value="1"/>
</dbReference>
<dbReference type="PANTHER" id="PTHR43639:SF1">
    <property type="entry name" value="SHORT-CHAIN DEHYDROGENASE_REDUCTASE FAMILY PROTEIN"/>
    <property type="match status" value="1"/>
</dbReference>